<dbReference type="Proteomes" id="UP001162891">
    <property type="component" value="Chromosome"/>
</dbReference>
<sequence>MCGGKRHRASLFHPEAGPRAFPTAPRVGEPPTDGSPATGSGGTALAAPAPDRGPGETPFAVARRRSQPASAPGVTIRIGTSGWSYAAWKGRFYPADLPTTRMLAFYAGRFGAVEVNNTFYRMPRAATLATWREEVPPAFVFALKGPQRVTHFQRLAGVEEPVGYFYRTAAELGPSLGPILWQLPPTLKKDVPRLRDFLALLPRGGRAALEFRHPSWLEDDSLALLADHGVALCVAEDEEHAIPLVATAPFGYLRLRRPDYDAPALLAWAERVAAQPWEDAFVFFKHEDEARGPAFALAFAELAGVPAGAGAPGP</sequence>
<name>A0ABN6MWI5_9BACT</name>
<reference evidence="3" key="1">
    <citation type="journal article" date="2022" name="Int. J. Syst. Evol. Microbiol.">
        <title>Anaeromyxobacter oryzae sp. nov., Anaeromyxobacter diazotrophicus sp. nov. and Anaeromyxobacter paludicola sp. nov., isolated from paddy soils.</title>
        <authorList>
            <person name="Itoh H."/>
            <person name="Xu Z."/>
            <person name="Mise K."/>
            <person name="Masuda Y."/>
            <person name="Ushijima N."/>
            <person name="Hayakawa C."/>
            <person name="Shiratori Y."/>
            <person name="Senoo K."/>
        </authorList>
    </citation>
    <scope>NUCLEOTIDE SEQUENCE [LARGE SCALE GENOMIC DNA]</scope>
    <source>
        <strain evidence="3">Red232</strain>
    </source>
</reference>
<dbReference type="PANTHER" id="PTHR30348">
    <property type="entry name" value="UNCHARACTERIZED PROTEIN YECE"/>
    <property type="match status" value="1"/>
</dbReference>
<dbReference type="Gene3D" id="3.20.20.410">
    <property type="entry name" value="Protein of unknown function UPF0759"/>
    <property type="match status" value="1"/>
</dbReference>
<keyword evidence="3" id="KW-1185">Reference proteome</keyword>
<feature type="region of interest" description="Disordered" evidence="1">
    <location>
        <begin position="1"/>
        <end position="73"/>
    </location>
</feature>
<dbReference type="InterPro" id="IPR036520">
    <property type="entry name" value="UPF0759_sf"/>
</dbReference>
<dbReference type="SUPFAM" id="SSF117396">
    <property type="entry name" value="TM1631-like"/>
    <property type="match status" value="1"/>
</dbReference>
<evidence type="ECO:0008006" key="4">
    <source>
        <dbReference type="Google" id="ProtNLM"/>
    </source>
</evidence>
<evidence type="ECO:0000313" key="2">
    <source>
        <dbReference type="EMBL" id="BDG05312.1"/>
    </source>
</evidence>
<evidence type="ECO:0000256" key="1">
    <source>
        <dbReference type="SAM" id="MobiDB-lite"/>
    </source>
</evidence>
<gene>
    <name evidence="2" type="ORF">AMOR_43080</name>
</gene>
<protein>
    <recommendedName>
        <fullName evidence="4">DUF72 domain-containing protein</fullName>
    </recommendedName>
</protein>
<evidence type="ECO:0000313" key="3">
    <source>
        <dbReference type="Proteomes" id="UP001162891"/>
    </source>
</evidence>
<accession>A0ABN6MWI5</accession>
<feature type="compositionally biased region" description="Basic residues" evidence="1">
    <location>
        <begin position="1"/>
        <end position="10"/>
    </location>
</feature>
<dbReference type="InterPro" id="IPR002763">
    <property type="entry name" value="DUF72"/>
</dbReference>
<dbReference type="EMBL" id="AP025591">
    <property type="protein sequence ID" value="BDG05312.1"/>
    <property type="molecule type" value="Genomic_DNA"/>
</dbReference>
<dbReference type="Pfam" id="PF01904">
    <property type="entry name" value="DUF72"/>
    <property type="match status" value="1"/>
</dbReference>
<proteinExistence type="predicted"/>
<dbReference type="PANTHER" id="PTHR30348:SF4">
    <property type="entry name" value="DUF72 DOMAIN-CONTAINING PROTEIN"/>
    <property type="match status" value="1"/>
</dbReference>
<organism evidence="2 3">
    <name type="scientific">Anaeromyxobacter oryzae</name>
    <dbReference type="NCBI Taxonomy" id="2918170"/>
    <lineage>
        <taxon>Bacteria</taxon>
        <taxon>Pseudomonadati</taxon>
        <taxon>Myxococcota</taxon>
        <taxon>Myxococcia</taxon>
        <taxon>Myxococcales</taxon>
        <taxon>Cystobacterineae</taxon>
        <taxon>Anaeromyxobacteraceae</taxon>
        <taxon>Anaeromyxobacter</taxon>
    </lineage>
</organism>